<evidence type="ECO:0000256" key="1">
    <source>
        <dbReference type="ARBA" id="ARBA00004167"/>
    </source>
</evidence>
<name>A0AAW1WDU8_RUBAR</name>
<dbReference type="PANTHER" id="PTHR33138:SF30">
    <property type="entry name" value="LEAF RUST 10 DISEASE-RESISTANCE LOCUS RECEPTOR-LIKE PROTEIN KINASE-LIKE 2.7"/>
    <property type="match status" value="1"/>
</dbReference>
<organism evidence="5 6">
    <name type="scientific">Rubus argutus</name>
    <name type="common">Southern blackberry</name>
    <dbReference type="NCBI Taxonomy" id="59490"/>
    <lineage>
        <taxon>Eukaryota</taxon>
        <taxon>Viridiplantae</taxon>
        <taxon>Streptophyta</taxon>
        <taxon>Embryophyta</taxon>
        <taxon>Tracheophyta</taxon>
        <taxon>Spermatophyta</taxon>
        <taxon>Magnoliopsida</taxon>
        <taxon>eudicotyledons</taxon>
        <taxon>Gunneridae</taxon>
        <taxon>Pentapetalae</taxon>
        <taxon>rosids</taxon>
        <taxon>fabids</taxon>
        <taxon>Rosales</taxon>
        <taxon>Rosaceae</taxon>
        <taxon>Rosoideae</taxon>
        <taxon>Rosoideae incertae sedis</taxon>
        <taxon>Rubus</taxon>
    </lineage>
</organism>
<sequence>MSRGSLLFASYTILVLLPATVISQTQNTEDPFVTCTPSCGNINISYPFRLNTDPQNCGNKRFELSCEANSTTAVLYLSSGKYYVKSINYNNFTIRVVNAGVLKNNNYYPDPVYSLTTDNFTREDSYYGISSQYISMEPVPVIFVTCASPMNSTLFIETAPCLTYSSKYSYFMVGSVTSFDLGRSCEITQILLTLPSSNKNMVSCEGICDEIVHGFELSWFTFGCGKCRIDQVCNTPDDIINEFEPKHILCRSGVWRVRELFIYNSKFHVQLLLNAPVYYALLQAAKLLFWPSLHDVDVHGKGNIPIQ</sequence>
<keyword evidence="6" id="KW-1185">Reference proteome</keyword>
<gene>
    <name evidence="5" type="ORF">M0R45_031381</name>
</gene>
<dbReference type="Proteomes" id="UP001457282">
    <property type="component" value="Unassembled WGS sequence"/>
</dbReference>
<evidence type="ECO:0000313" key="6">
    <source>
        <dbReference type="Proteomes" id="UP001457282"/>
    </source>
</evidence>
<feature type="domain" description="Wall-associated receptor kinase galacturonan-binding" evidence="4">
    <location>
        <begin position="35"/>
        <end position="98"/>
    </location>
</feature>
<comment type="caution">
    <text evidence="5">The sequence shown here is derived from an EMBL/GenBank/DDBJ whole genome shotgun (WGS) entry which is preliminary data.</text>
</comment>
<comment type="subcellular location">
    <subcellularLocation>
        <location evidence="1">Membrane</location>
        <topology evidence="1">Single-pass membrane protein</topology>
    </subcellularLocation>
</comment>
<dbReference type="GO" id="GO:0030247">
    <property type="term" value="F:polysaccharide binding"/>
    <property type="evidence" value="ECO:0007669"/>
    <property type="project" value="InterPro"/>
</dbReference>
<protein>
    <recommendedName>
        <fullName evidence="4">Wall-associated receptor kinase galacturonan-binding domain-containing protein</fullName>
    </recommendedName>
</protein>
<dbReference type="Pfam" id="PF13947">
    <property type="entry name" value="GUB_WAK_bind"/>
    <property type="match status" value="1"/>
</dbReference>
<feature type="signal peptide" evidence="3">
    <location>
        <begin position="1"/>
        <end position="23"/>
    </location>
</feature>
<evidence type="ECO:0000313" key="5">
    <source>
        <dbReference type="EMBL" id="KAK9922944.1"/>
    </source>
</evidence>
<evidence type="ECO:0000259" key="4">
    <source>
        <dbReference type="Pfam" id="PF13947"/>
    </source>
</evidence>
<feature type="chain" id="PRO_5043396664" description="Wall-associated receptor kinase galacturonan-binding domain-containing protein" evidence="3">
    <location>
        <begin position="24"/>
        <end position="307"/>
    </location>
</feature>
<dbReference type="AlphaFoldDB" id="A0AAW1WDU8"/>
<keyword evidence="2 3" id="KW-0732">Signal</keyword>
<dbReference type="InterPro" id="IPR025287">
    <property type="entry name" value="WAK_GUB"/>
</dbReference>
<evidence type="ECO:0000256" key="3">
    <source>
        <dbReference type="SAM" id="SignalP"/>
    </source>
</evidence>
<evidence type="ECO:0000256" key="2">
    <source>
        <dbReference type="ARBA" id="ARBA00022729"/>
    </source>
</evidence>
<reference evidence="5 6" key="1">
    <citation type="journal article" date="2023" name="G3 (Bethesda)">
        <title>A chromosome-length genome assembly and annotation of blackberry (Rubus argutus, cv. 'Hillquist').</title>
        <authorList>
            <person name="Bruna T."/>
            <person name="Aryal R."/>
            <person name="Dudchenko O."/>
            <person name="Sargent D.J."/>
            <person name="Mead D."/>
            <person name="Buti M."/>
            <person name="Cavallini A."/>
            <person name="Hytonen T."/>
            <person name="Andres J."/>
            <person name="Pham M."/>
            <person name="Weisz D."/>
            <person name="Mascagni F."/>
            <person name="Usai G."/>
            <person name="Natali L."/>
            <person name="Bassil N."/>
            <person name="Fernandez G.E."/>
            <person name="Lomsadze A."/>
            <person name="Armour M."/>
            <person name="Olukolu B."/>
            <person name="Poorten T."/>
            <person name="Britton C."/>
            <person name="Davik J."/>
            <person name="Ashrafi H."/>
            <person name="Aiden E.L."/>
            <person name="Borodovsky M."/>
            <person name="Worthington M."/>
        </authorList>
    </citation>
    <scope>NUCLEOTIDE SEQUENCE [LARGE SCALE GENOMIC DNA]</scope>
    <source>
        <strain evidence="5">PI 553951</strain>
    </source>
</reference>
<dbReference type="EMBL" id="JBEDUW010000006">
    <property type="protein sequence ID" value="KAK9922944.1"/>
    <property type="molecule type" value="Genomic_DNA"/>
</dbReference>
<proteinExistence type="predicted"/>
<dbReference type="GO" id="GO:0016020">
    <property type="term" value="C:membrane"/>
    <property type="evidence" value="ECO:0007669"/>
    <property type="project" value="UniProtKB-SubCell"/>
</dbReference>
<dbReference type="PANTHER" id="PTHR33138">
    <property type="entry name" value="OS01G0690200 PROTEIN"/>
    <property type="match status" value="1"/>
</dbReference>
<accession>A0AAW1WDU8</accession>